<dbReference type="EMBL" id="JANBPG010000055">
    <property type="protein sequence ID" value="KAJ1900886.1"/>
    <property type="molecule type" value="Genomic_DNA"/>
</dbReference>
<sequence>MTFRLKAAVHKARYILRLPVVNSHIAITSAAATTSAVAATTAVTTSTSATSATATMPRKRNVLHLFYCAAFKLDSNSDSSTANNDHANSESESESESDTVNSNRACSGLQAALANETAAHLVAETNLAKATHALSQLQSEKALYKAGCYISQSTCAGMKDKNTALNNKANALQAELALSRSQAETEIARLTAQLHQKEEFISSFEMVKVAITERADLVT</sequence>
<proteinExistence type="predicted"/>
<accession>A0ACC1IU06</accession>
<evidence type="ECO:0000313" key="1">
    <source>
        <dbReference type="EMBL" id="KAJ1900886.1"/>
    </source>
</evidence>
<gene>
    <name evidence="1" type="ORF">LPJ66_001178</name>
</gene>
<organism evidence="1 2">
    <name type="scientific">Kickxella alabastrina</name>
    <dbReference type="NCBI Taxonomy" id="61397"/>
    <lineage>
        <taxon>Eukaryota</taxon>
        <taxon>Fungi</taxon>
        <taxon>Fungi incertae sedis</taxon>
        <taxon>Zoopagomycota</taxon>
        <taxon>Kickxellomycotina</taxon>
        <taxon>Kickxellomycetes</taxon>
        <taxon>Kickxellales</taxon>
        <taxon>Kickxellaceae</taxon>
        <taxon>Kickxella</taxon>
    </lineage>
</organism>
<reference evidence="1" key="1">
    <citation type="submission" date="2022-07" db="EMBL/GenBank/DDBJ databases">
        <title>Phylogenomic reconstructions and comparative analyses of Kickxellomycotina fungi.</title>
        <authorList>
            <person name="Reynolds N.K."/>
            <person name="Stajich J.E."/>
            <person name="Barry K."/>
            <person name="Grigoriev I.V."/>
            <person name="Crous P."/>
            <person name="Smith M.E."/>
        </authorList>
    </citation>
    <scope>NUCLEOTIDE SEQUENCE</scope>
    <source>
        <strain evidence="1">Benny 63K</strain>
    </source>
</reference>
<protein>
    <submittedName>
        <fullName evidence="1">Uncharacterized protein</fullName>
    </submittedName>
</protein>
<name>A0ACC1IU06_9FUNG</name>
<dbReference type="Proteomes" id="UP001150581">
    <property type="component" value="Unassembled WGS sequence"/>
</dbReference>
<keyword evidence="2" id="KW-1185">Reference proteome</keyword>
<evidence type="ECO:0000313" key="2">
    <source>
        <dbReference type="Proteomes" id="UP001150581"/>
    </source>
</evidence>
<comment type="caution">
    <text evidence="1">The sequence shown here is derived from an EMBL/GenBank/DDBJ whole genome shotgun (WGS) entry which is preliminary data.</text>
</comment>